<keyword evidence="3" id="KW-1185">Reference proteome</keyword>
<organism evidence="2 3">
    <name type="scientific">Pseudonocardia eucalypti</name>
    <dbReference type="NCBI Taxonomy" id="648755"/>
    <lineage>
        <taxon>Bacteria</taxon>
        <taxon>Bacillati</taxon>
        <taxon>Actinomycetota</taxon>
        <taxon>Actinomycetes</taxon>
        <taxon>Pseudonocardiales</taxon>
        <taxon>Pseudonocardiaceae</taxon>
        <taxon>Pseudonocardia</taxon>
    </lineage>
</organism>
<proteinExistence type="predicted"/>
<protein>
    <submittedName>
        <fullName evidence="2">GTP-binding protein</fullName>
    </submittedName>
</protein>
<dbReference type="InterPro" id="IPR027417">
    <property type="entry name" value="P-loop_NTPase"/>
</dbReference>
<dbReference type="InterPro" id="IPR003495">
    <property type="entry name" value="CobW/HypB/UreG_nucleotide-bd"/>
</dbReference>
<sequence length="420" mass="45393">MDTELILVSGVTRDGVAEVVDRLLGEPGTAVLHHDLAEVASGVVRRRLRVHGLPPGNVVADHTAALELAHGCVSCTLREDVLPLIRKLARRPEVGRVVLHLDPVIEPEQVCWALLHVLVEDAPVADDVRLAGVVTVLEPAAWLTDATSEDEVPDRGLAALPDDERTIAQLVVAQAEFADLIVYAGELAELWQRARANAVLARLAPLAPRIDLASLDPADPLGRVPETARRGRPDGPHAVLLRGQPPLRPDCGVELVLFNARRPFHPDRLHEAMGVLLDGVVRARGRIWLATRPDAVLWVESAGGGMQIGYVDDWLAAATGRAAEAKAWADADPERRAAAALRWHPRYGDRIQELTVLTCGADPLEITEALRGALLTDAEVAAGEAAWRRLPDPFGWFHTDPCGDAVLADPAQLLRGEDEK</sequence>
<dbReference type="EMBL" id="BAABJP010000007">
    <property type="protein sequence ID" value="GAA5151801.1"/>
    <property type="molecule type" value="Genomic_DNA"/>
</dbReference>
<name>A0ABP9PTF2_9PSEU</name>
<evidence type="ECO:0000259" key="1">
    <source>
        <dbReference type="SMART" id="SM00833"/>
    </source>
</evidence>
<evidence type="ECO:0000313" key="3">
    <source>
        <dbReference type="Proteomes" id="UP001428817"/>
    </source>
</evidence>
<accession>A0ABP9PTF2</accession>
<dbReference type="RefSeq" id="WP_345702694.1">
    <property type="nucleotide sequence ID" value="NZ_BAABJP010000007.1"/>
</dbReference>
<dbReference type="InterPro" id="IPR051927">
    <property type="entry name" value="Zn_Chap_cDPG_Synth"/>
</dbReference>
<dbReference type="Proteomes" id="UP001428817">
    <property type="component" value="Unassembled WGS sequence"/>
</dbReference>
<dbReference type="Gene3D" id="3.40.50.300">
    <property type="entry name" value="P-loop containing nucleotide triphosphate hydrolases"/>
    <property type="match status" value="1"/>
</dbReference>
<dbReference type="Pfam" id="PF02492">
    <property type="entry name" value="cobW"/>
    <property type="match status" value="1"/>
</dbReference>
<dbReference type="PANTHER" id="PTHR43603:SF1">
    <property type="entry name" value="ZINC-REGULATED GTPASE METALLOPROTEIN ACTIVATOR 1"/>
    <property type="match status" value="1"/>
</dbReference>
<dbReference type="Pfam" id="PF07683">
    <property type="entry name" value="CobW_C"/>
    <property type="match status" value="1"/>
</dbReference>
<dbReference type="SMART" id="SM00833">
    <property type="entry name" value="CobW_C"/>
    <property type="match status" value="1"/>
</dbReference>
<evidence type="ECO:0000313" key="2">
    <source>
        <dbReference type="EMBL" id="GAA5151801.1"/>
    </source>
</evidence>
<dbReference type="NCBIfam" id="NF047431">
    <property type="entry name" value="hiber_recruit"/>
    <property type="match status" value="1"/>
</dbReference>
<feature type="domain" description="CobW C-terminal" evidence="1">
    <location>
        <begin position="253"/>
        <end position="374"/>
    </location>
</feature>
<comment type="caution">
    <text evidence="2">The sequence shown here is derived from an EMBL/GenBank/DDBJ whole genome shotgun (WGS) entry which is preliminary data.</text>
</comment>
<reference evidence="3" key="1">
    <citation type="journal article" date="2019" name="Int. J. Syst. Evol. Microbiol.">
        <title>The Global Catalogue of Microorganisms (GCM) 10K type strain sequencing project: providing services to taxonomists for standard genome sequencing and annotation.</title>
        <authorList>
            <consortium name="The Broad Institute Genomics Platform"/>
            <consortium name="The Broad Institute Genome Sequencing Center for Infectious Disease"/>
            <person name="Wu L."/>
            <person name="Ma J."/>
        </authorList>
    </citation>
    <scope>NUCLEOTIDE SEQUENCE [LARGE SCALE GENOMIC DNA]</scope>
    <source>
        <strain evidence="3">JCM 18303</strain>
    </source>
</reference>
<dbReference type="SUPFAM" id="SSF90002">
    <property type="entry name" value="Hypothetical protein YjiA, C-terminal domain"/>
    <property type="match status" value="1"/>
</dbReference>
<dbReference type="InterPro" id="IPR011629">
    <property type="entry name" value="CobW-like_C"/>
</dbReference>
<gene>
    <name evidence="2" type="ORF">GCM10023321_19460</name>
</gene>
<dbReference type="PANTHER" id="PTHR43603">
    <property type="entry name" value="COBW DOMAIN-CONTAINING PROTEIN DDB_G0274527"/>
    <property type="match status" value="1"/>
</dbReference>